<dbReference type="InterPro" id="IPR000719">
    <property type="entry name" value="Prot_kinase_dom"/>
</dbReference>
<evidence type="ECO:0000256" key="1">
    <source>
        <dbReference type="ARBA" id="ARBA00022527"/>
    </source>
</evidence>
<dbReference type="InterPro" id="IPR017441">
    <property type="entry name" value="Protein_kinase_ATP_BS"/>
</dbReference>
<dbReference type="InterPro" id="IPR003527">
    <property type="entry name" value="MAP_kinase_CS"/>
</dbReference>
<keyword evidence="4 8" id="KW-0418">Kinase</keyword>
<comment type="activity regulation">
    <text evidence="8">Activated by threonine and tyrosine phosphorylation.</text>
</comment>
<evidence type="ECO:0000256" key="3">
    <source>
        <dbReference type="ARBA" id="ARBA00022741"/>
    </source>
</evidence>
<dbReference type="Pfam" id="PF00069">
    <property type="entry name" value="Pkinase"/>
    <property type="match status" value="1"/>
</dbReference>
<evidence type="ECO:0000256" key="8">
    <source>
        <dbReference type="RuleBase" id="RU361165"/>
    </source>
</evidence>
<evidence type="ECO:0000256" key="7">
    <source>
        <dbReference type="RuleBase" id="RU000304"/>
    </source>
</evidence>
<dbReference type="InterPro" id="IPR011009">
    <property type="entry name" value="Kinase-like_dom_sf"/>
</dbReference>
<keyword evidence="8" id="KW-0460">Magnesium</keyword>
<sequence>MKNKNLKKWVFNKRKSITDIFNGRPSSDDALTNNMDQHSIMTNLTPSLPPSRPVPQKTLFLAHGNPFRIDPRYSYSKTLGHGAYGVVCEVTDAVHCRKVAVKKVTAVFEDLTDAKRIIREIRLLGEMKHENILTILDIDEPEHYDTFADIYLVTELMDSDLHKLLHSQHTLVDSQRKYFAYQMFRALKYIHSGNILHRDLKPANVLVSSTCDIKICDFGLARYLDPNDAAAQGMTEYVVTRWYRAPELLLACEEYDAAIDMWSVGCVIAELYSRRAIFPGKDVKNQIEIVCAVVGKPTSDDLHFVTNEKARDFLMDLPSTNRKSFGKLLPGACPAVIDLLDRLLQFDPRKRLSAADALSHPYVCDYREIESETSAQHIDYKSLEPPSERQLGIEGIRRLMWNEMLKFHPEARLREPQSAKEAELQLHNLSAL</sequence>
<dbReference type="SMART" id="SM00220">
    <property type="entry name" value="S_TKc"/>
    <property type="match status" value="1"/>
</dbReference>
<dbReference type="InterPro" id="IPR050117">
    <property type="entry name" value="MAPK"/>
</dbReference>
<dbReference type="STRING" id="448386.A0A2V3IQM7"/>
<protein>
    <recommendedName>
        <fullName evidence="8">Mitogen-activated protein kinase</fullName>
        <ecNumber evidence="8">2.7.11.24</ecNumber>
    </recommendedName>
</protein>
<comment type="similarity">
    <text evidence="8">Belongs to the protein kinase superfamily. Ser/Thr protein kinase family. MAP kinase subfamily.</text>
</comment>
<dbReference type="InterPro" id="IPR008271">
    <property type="entry name" value="Ser/Thr_kinase_AS"/>
</dbReference>
<dbReference type="PROSITE" id="PS00107">
    <property type="entry name" value="PROTEIN_KINASE_ATP"/>
    <property type="match status" value="1"/>
</dbReference>
<dbReference type="Gene3D" id="1.10.510.10">
    <property type="entry name" value="Transferase(Phosphotransferase) domain 1"/>
    <property type="match status" value="1"/>
</dbReference>
<comment type="catalytic activity">
    <reaction evidence="8">
        <text>L-threonyl-[protein] + ATP = O-phospho-L-threonyl-[protein] + ADP + H(+)</text>
        <dbReference type="Rhea" id="RHEA:46608"/>
        <dbReference type="Rhea" id="RHEA-COMP:11060"/>
        <dbReference type="Rhea" id="RHEA-COMP:11605"/>
        <dbReference type="ChEBI" id="CHEBI:15378"/>
        <dbReference type="ChEBI" id="CHEBI:30013"/>
        <dbReference type="ChEBI" id="CHEBI:30616"/>
        <dbReference type="ChEBI" id="CHEBI:61977"/>
        <dbReference type="ChEBI" id="CHEBI:456216"/>
        <dbReference type="EC" id="2.7.11.24"/>
    </reaction>
</comment>
<evidence type="ECO:0000313" key="10">
    <source>
        <dbReference type="EMBL" id="PXF44415.1"/>
    </source>
</evidence>
<gene>
    <name evidence="10" type="ORF">BWQ96_05858</name>
</gene>
<comment type="caution">
    <text evidence="10">The sequence shown here is derived from an EMBL/GenBank/DDBJ whole genome shotgun (WGS) entry which is preliminary data.</text>
</comment>
<proteinExistence type="inferred from homology"/>
<evidence type="ECO:0000256" key="6">
    <source>
        <dbReference type="PROSITE-ProRule" id="PRU10141"/>
    </source>
</evidence>
<dbReference type="FunFam" id="3.30.200.20:FF:000046">
    <property type="entry name" value="Mitogen-activated protein kinase"/>
    <property type="match status" value="1"/>
</dbReference>
<organism evidence="10 11">
    <name type="scientific">Gracilariopsis chorda</name>
    <dbReference type="NCBI Taxonomy" id="448386"/>
    <lineage>
        <taxon>Eukaryota</taxon>
        <taxon>Rhodophyta</taxon>
        <taxon>Florideophyceae</taxon>
        <taxon>Rhodymeniophycidae</taxon>
        <taxon>Gracilariales</taxon>
        <taxon>Gracilariaceae</taxon>
        <taxon>Gracilariopsis</taxon>
    </lineage>
</organism>
<dbReference type="PANTHER" id="PTHR24055">
    <property type="entry name" value="MITOGEN-ACTIVATED PROTEIN KINASE"/>
    <property type="match status" value="1"/>
</dbReference>
<dbReference type="PROSITE" id="PS00108">
    <property type="entry name" value="PROTEIN_KINASE_ST"/>
    <property type="match status" value="1"/>
</dbReference>
<evidence type="ECO:0000256" key="4">
    <source>
        <dbReference type="ARBA" id="ARBA00022777"/>
    </source>
</evidence>
<dbReference type="EMBL" id="NBIV01000092">
    <property type="protein sequence ID" value="PXF44415.1"/>
    <property type="molecule type" value="Genomic_DNA"/>
</dbReference>
<dbReference type="SUPFAM" id="SSF56112">
    <property type="entry name" value="Protein kinase-like (PK-like)"/>
    <property type="match status" value="1"/>
</dbReference>
<name>A0A2V3IQM7_9FLOR</name>
<keyword evidence="5 6" id="KW-0067">ATP-binding</keyword>
<dbReference type="OrthoDB" id="192887at2759"/>
<dbReference type="GO" id="GO:0005524">
    <property type="term" value="F:ATP binding"/>
    <property type="evidence" value="ECO:0007669"/>
    <property type="project" value="UniProtKB-UniRule"/>
</dbReference>
<dbReference type="GO" id="GO:0004707">
    <property type="term" value="F:MAP kinase activity"/>
    <property type="evidence" value="ECO:0007669"/>
    <property type="project" value="UniProtKB-EC"/>
</dbReference>
<evidence type="ECO:0000256" key="5">
    <source>
        <dbReference type="ARBA" id="ARBA00022840"/>
    </source>
</evidence>
<dbReference type="EC" id="2.7.11.24" evidence="8"/>
<dbReference type="Proteomes" id="UP000247409">
    <property type="component" value="Unassembled WGS sequence"/>
</dbReference>
<dbReference type="FunFam" id="1.10.510.10:FF:000098">
    <property type="entry name" value="Mitogen-activated protein kinase 1"/>
    <property type="match status" value="1"/>
</dbReference>
<dbReference type="PROSITE" id="PS01351">
    <property type="entry name" value="MAPK"/>
    <property type="match status" value="1"/>
</dbReference>
<dbReference type="PROSITE" id="PS50011">
    <property type="entry name" value="PROTEIN_KINASE_DOM"/>
    <property type="match status" value="1"/>
</dbReference>
<comment type="cofactor">
    <cofactor evidence="8">
        <name>Mg(2+)</name>
        <dbReference type="ChEBI" id="CHEBI:18420"/>
    </cofactor>
</comment>
<evidence type="ECO:0000256" key="2">
    <source>
        <dbReference type="ARBA" id="ARBA00022679"/>
    </source>
</evidence>
<accession>A0A2V3IQM7</accession>
<dbReference type="Gene3D" id="3.30.200.20">
    <property type="entry name" value="Phosphorylase Kinase, domain 1"/>
    <property type="match status" value="1"/>
</dbReference>
<feature type="domain" description="Protein kinase" evidence="9">
    <location>
        <begin position="73"/>
        <end position="363"/>
    </location>
</feature>
<evidence type="ECO:0000313" key="11">
    <source>
        <dbReference type="Proteomes" id="UP000247409"/>
    </source>
</evidence>
<feature type="binding site" evidence="6">
    <location>
        <position position="103"/>
    </location>
    <ligand>
        <name>ATP</name>
        <dbReference type="ChEBI" id="CHEBI:30616"/>
    </ligand>
</feature>
<keyword evidence="2 8" id="KW-0808">Transferase</keyword>
<keyword evidence="3 6" id="KW-0547">Nucleotide-binding</keyword>
<reference evidence="10 11" key="1">
    <citation type="journal article" date="2018" name="Mol. Biol. Evol.">
        <title>Analysis of the draft genome of the red seaweed Gracilariopsis chorda provides insights into genome size evolution in Rhodophyta.</title>
        <authorList>
            <person name="Lee J."/>
            <person name="Yang E.C."/>
            <person name="Graf L."/>
            <person name="Yang J.H."/>
            <person name="Qiu H."/>
            <person name="Zel Zion U."/>
            <person name="Chan C.X."/>
            <person name="Stephens T.G."/>
            <person name="Weber A.P.M."/>
            <person name="Boo G.H."/>
            <person name="Boo S.M."/>
            <person name="Kim K.M."/>
            <person name="Shin Y."/>
            <person name="Jung M."/>
            <person name="Lee S.J."/>
            <person name="Yim H.S."/>
            <person name="Lee J.H."/>
            <person name="Bhattacharya D."/>
            <person name="Yoon H.S."/>
        </authorList>
    </citation>
    <scope>NUCLEOTIDE SEQUENCE [LARGE SCALE GENOMIC DNA]</scope>
    <source>
        <strain evidence="10 11">SKKU-2015</strain>
        <tissue evidence="10">Whole body</tissue>
    </source>
</reference>
<dbReference type="AlphaFoldDB" id="A0A2V3IQM7"/>
<dbReference type="CDD" id="cd07834">
    <property type="entry name" value="STKc_MAPK"/>
    <property type="match status" value="1"/>
</dbReference>
<keyword evidence="1 7" id="KW-0723">Serine/threonine-protein kinase</keyword>
<evidence type="ECO:0000259" key="9">
    <source>
        <dbReference type="PROSITE" id="PS50011"/>
    </source>
</evidence>
<keyword evidence="11" id="KW-1185">Reference proteome</keyword>